<evidence type="ECO:0000259" key="5">
    <source>
        <dbReference type="PROSITE" id="PS51206"/>
    </source>
</evidence>
<keyword evidence="3" id="KW-0067">ATP-binding</keyword>
<dbReference type="AlphaFoldDB" id="A0A833JTD1"/>
<dbReference type="GO" id="GO:0004386">
    <property type="term" value="F:helicase activity"/>
    <property type="evidence" value="ECO:0007669"/>
    <property type="project" value="UniProtKB-KW"/>
</dbReference>
<dbReference type="InterPro" id="IPR027417">
    <property type="entry name" value="P-loop_NTPase"/>
</dbReference>
<dbReference type="GO" id="GO:0016787">
    <property type="term" value="F:hydrolase activity"/>
    <property type="evidence" value="ECO:0007669"/>
    <property type="project" value="UniProtKB-KW"/>
</dbReference>
<dbReference type="RefSeq" id="WP_153740397.1">
    <property type="nucleotide sequence ID" value="NZ_WBMP01000005.1"/>
</dbReference>
<dbReference type="InterPro" id="IPR006500">
    <property type="entry name" value="Helicase_put_C_phage/plasmid"/>
</dbReference>
<dbReference type="InterPro" id="IPR045455">
    <property type="entry name" value="NrS-1_pol-like_helicase"/>
</dbReference>
<dbReference type="Gene3D" id="3.40.50.300">
    <property type="entry name" value="P-loop containing nucleotide triphosphate hydrolases"/>
    <property type="match status" value="1"/>
</dbReference>
<dbReference type="Pfam" id="PF19263">
    <property type="entry name" value="DUF5906"/>
    <property type="match status" value="1"/>
</dbReference>
<evidence type="ECO:0000313" key="7">
    <source>
        <dbReference type="Proteomes" id="UP000469950"/>
    </source>
</evidence>
<evidence type="ECO:0000256" key="2">
    <source>
        <dbReference type="ARBA" id="ARBA00022801"/>
    </source>
</evidence>
<dbReference type="GO" id="GO:0005524">
    <property type="term" value="F:ATP binding"/>
    <property type="evidence" value="ECO:0007669"/>
    <property type="project" value="UniProtKB-KW"/>
</dbReference>
<dbReference type="SUPFAM" id="SSF52540">
    <property type="entry name" value="P-loop containing nucleoside triphosphate hydrolases"/>
    <property type="match status" value="1"/>
</dbReference>
<dbReference type="InterPro" id="IPR014015">
    <property type="entry name" value="Helicase_SF3_DNA-vir"/>
</dbReference>
<accession>A0A833JTD1</accession>
<organism evidence="6 7">
    <name type="scientific">Marinobacter nauticus</name>
    <name type="common">Marinobacter hydrocarbonoclasticus</name>
    <name type="synonym">Marinobacter aquaeolei</name>
    <dbReference type="NCBI Taxonomy" id="2743"/>
    <lineage>
        <taxon>Bacteria</taxon>
        <taxon>Pseudomonadati</taxon>
        <taxon>Pseudomonadota</taxon>
        <taxon>Gammaproteobacteria</taxon>
        <taxon>Pseudomonadales</taxon>
        <taxon>Marinobacteraceae</taxon>
        <taxon>Marinobacter</taxon>
    </lineage>
</organism>
<dbReference type="EMBL" id="WBMP01000005">
    <property type="protein sequence ID" value="KAE8546161.1"/>
    <property type="molecule type" value="Genomic_DNA"/>
</dbReference>
<protein>
    <recommendedName>
        <fullName evidence="5">SF3 helicase domain-containing protein</fullName>
    </recommendedName>
</protein>
<dbReference type="InterPro" id="IPR014818">
    <property type="entry name" value="Phage/plasmid_primase_P4_C"/>
</dbReference>
<dbReference type="Proteomes" id="UP000469950">
    <property type="component" value="Unassembled WGS sequence"/>
</dbReference>
<name>A0A833JTD1_MARNT</name>
<keyword evidence="2" id="KW-0378">Hydrolase</keyword>
<dbReference type="PANTHER" id="PTHR35372:SF2">
    <property type="entry name" value="SF3 HELICASE DOMAIN-CONTAINING PROTEIN"/>
    <property type="match status" value="1"/>
</dbReference>
<sequence>MGDLIEPRLDRVPDALASENQWLVWKAVTIIKRDGTEKVTKVPYDPKTGKKASTQRRSNWGSFDDACMAMLDGYDGIGFVFTADDPFVGIDLDNCFNEDGSLRADAETAINTVRSFTERSPSGNGLHIICKGQLPGSGHCDNKAGREMYQEGRFFTITADTVGEYTEVVDNPEAVRLLYDEWFGQASYQDYTGGELDWDGEQPIIPLEKMPVTDYVKNLVANGEGMEDFTDNTGSPDRSLALFFVCREMDGVGVNKESILTCLSDANHFLATAALDRRGGDQQSARAWVWKYTLAKVVAKREEEQQLFDDFEEEFSDQGSLDTSTPAPTPGEPETVTEEPKQAKDLPFEKGNHERNAMLFLKHISPLARAMKQYFRWNGKYWQLYGDDQVERDIQKALRGRDFPMATINNTITTVRRFSTQDEFKPHPSIIAFKNGCINLDGWDMGIVDTTLLPHNRKFRSTSMLDFEFDPNAKCPVFDNFMDQIFEGDEERKRLLLMYLGYILVYDTRFQKILFMVGKSRSGKGTITNNIIPALVGRESFAATTLSNLAGDHGLAALMYAKVAVIGDAHHGVRDRVGRAKEVLLNISGGDYVSVNPKNKDEITMKLPSRLVMSANEQPRFADGMDALANRYLILPFNKSFAGKEDPRLAQKLLEEMPGIFNRALEGLMDLGSTGHFIEPKASQPKREESMMMQNPEAFFNKHFLEHTKDENDRVAIREVHDAYAQYCHEIGRKPADKKWFGRRLSENVDDLKVGRLKQEEGRHKAYIGVRILWDKLRDFVDDDDL</sequence>
<feature type="region of interest" description="Disordered" evidence="4">
    <location>
        <begin position="313"/>
        <end position="343"/>
    </location>
</feature>
<dbReference type="PANTHER" id="PTHR35372">
    <property type="entry name" value="ATP BINDING PROTEIN-RELATED"/>
    <property type="match status" value="1"/>
</dbReference>
<evidence type="ECO:0000256" key="3">
    <source>
        <dbReference type="ARBA" id="ARBA00022840"/>
    </source>
</evidence>
<proteinExistence type="predicted"/>
<gene>
    <name evidence="6" type="ORF">F6453_1407</name>
</gene>
<dbReference type="PROSITE" id="PS51206">
    <property type="entry name" value="SF3_HELICASE_1"/>
    <property type="match status" value="1"/>
</dbReference>
<dbReference type="NCBIfam" id="TIGR01613">
    <property type="entry name" value="primase_Cterm"/>
    <property type="match status" value="1"/>
</dbReference>
<evidence type="ECO:0000313" key="6">
    <source>
        <dbReference type="EMBL" id="KAE8546161.1"/>
    </source>
</evidence>
<reference evidence="6 7" key="1">
    <citation type="submission" date="2019-10" db="EMBL/GenBank/DDBJ databases">
        <title>Draft genome sequence of Marinobacter hydrocarbonoclasticus NCT7M from the microbiome of the marine copepod.</title>
        <authorList>
            <person name="Nuttall R."/>
            <person name="Sharma G."/>
            <person name="Moisander P."/>
        </authorList>
    </citation>
    <scope>NUCLEOTIDE SEQUENCE [LARGE SCALE GENOMIC DNA]</scope>
    <source>
        <strain evidence="6 7">NCT7M</strain>
    </source>
</reference>
<dbReference type="InterPro" id="IPR051620">
    <property type="entry name" value="ORF904-like_C"/>
</dbReference>
<dbReference type="SMART" id="SM00885">
    <property type="entry name" value="D5_N"/>
    <property type="match status" value="1"/>
</dbReference>
<evidence type="ECO:0000256" key="4">
    <source>
        <dbReference type="SAM" id="MobiDB-lite"/>
    </source>
</evidence>
<dbReference type="Pfam" id="PF08706">
    <property type="entry name" value="D5_N"/>
    <property type="match status" value="1"/>
</dbReference>
<keyword evidence="1" id="KW-0547">Nucleotide-binding</keyword>
<feature type="domain" description="SF3 helicase" evidence="5">
    <location>
        <begin position="491"/>
        <end position="650"/>
    </location>
</feature>
<evidence type="ECO:0000256" key="1">
    <source>
        <dbReference type="ARBA" id="ARBA00022741"/>
    </source>
</evidence>
<comment type="caution">
    <text evidence="6">The sequence shown here is derived from an EMBL/GenBank/DDBJ whole genome shotgun (WGS) entry which is preliminary data.</text>
</comment>